<dbReference type="SUPFAM" id="SSF82784">
    <property type="entry name" value="OsmC-like"/>
    <property type="match status" value="1"/>
</dbReference>
<evidence type="ECO:0000313" key="1">
    <source>
        <dbReference type="EMBL" id="EEP60950.1"/>
    </source>
</evidence>
<evidence type="ECO:0008006" key="3">
    <source>
        <dbReference type="Google" id="ProtNLM"/>
    </source>
</evidence>
<dbReference type="InterPro" id="IPR015946">
    <property type="entry name" value="KH_dom-like_a/b"/>
</dbReference>
<sequence>MAEEKKAIVELTDKGFLGKMENKDFVLNLSETTFNATDLMLISIGYCFGITVDAYAKHKGLNISNLKINVHGKKHETENRYEYITLEVSFDGDLTPEQRERVIVIGKRGCTVSNSMLKAPEIEVKLV</sequence>
<dbReference type="RefSeq" id="WP_007546180.1">
    <property type="nucleotide sequence ID" value="NZ_ABZS01000038.1"/>
</dbReference>
<dbReference type="Pfam" id="PF02566">
    <property type="entry name" value="OsmC"/>
    <property type="match status" value="1"/>
</dbReference>
<comment type="caution">
    <text evidence="1">The sequence shown here is derived from an EMBL/GenBank/DDBJ whole genome shotgun (WGS) entry which is preliminary data.</text>
</comment>
<dbReference type="EMBL" id="ABZS01000038">
    <property type="protein sequence ID" value="EEP60950.1"/>
    <property type="molecule type" value="Genomic_DNA"/>
</dbReference>
<dbReference type="Proteomes" id="UP000005540">
    <property type="component" value="Unassembled WGS sequence"/>
</dbReference>
<evidence type="ECO:0000313" key="2">
    <source>
        <dbReference type="Proteomes" id="UP000005540"/>
    </source>
</evidence>
<accession>C4FJ03</accession>
<keyword evidence="2" id="KW-1185">Reference proteome</keyword>
<dbReference type="InterPro" id="IPR003718">
    <property type="entry name" value="OsmC/Ohr_fam"/>
</dbReference>
<dbReference type="Gene3D" id="3.30.300.20">
    <property type="match status" value="1"/>
</dbReference>
<name>C4FJ03_9AQUI</name>
<dbReference type="AlphaFoldDB" id="C4FJ03"/>
<organism evidence="1 2">
    <name type="scientific">Sulfurihydrogenibium yellowstonense SS-5</name>
    <dbReference type="NCBI Taxonomy" id="432331"/>
    <lineage>
        <taxon>Bacteria</taxon>
        <taxon>Pseudomonadati</taxon>
        <taxon>Aquificota</taxon>
        <taxon>Aquificia</taxon>
        <taxon>Aquificales</taxon>
        <taxon>Hydrogenothermaceae</taxon>
        <taxon>Sulfurihydrogenibium</taxon>
    </lineage>
</organism>
<protein>
    <recommendedName>
        <fullName evidence="3">OsmC family protein</fullName>
    </recommendedName>
</protein>
<dbReference type="OrthoDB" id="14012at2"/>
<gene>
    <name evidence="1" type="ORF">SULYE_0543</name>
</gene>
<reference evidence="1 2" key="1">
    <citation type="submission" date="2009-04" db="EMBL/GenBank/DDBJ databases">
        <authorList>
            <person name="Reysenbach A.-L."/>
            <person name="Heidelberg J.F."/>
            <person name="Nelson W.C."/>
        </authorList>
    </citation>
    <scope>NUCLEOTIDE SEQUENCE [LARGE SCALE GENOMIC DNA]</scope>
    <source>
        <strain evidence="1 2">SS-5</strain>
    </source>
</reference>
<proteinExistence type="predicted"/>
<dbReference type="PANTHER" id="PTHR39624">
    <property type="entry name" value="PROTEIN INVOLVED IN RIMO-MEDIATED BETA-METHYLTHIOLATION OF RIBOSOMAL PROTEIN S12 YCAO"/>
    <property type="match status" value="1"/>
</dbReference>
<dbReference type="InterPro" id="IPR036102">
    <property type="entry name" value="OsmC/Ohrsf"/>
</dbReference>
<dbReference type="PANTHER" id="PTHR39624:SF2">
    <property type="entry name" value="OSMC-LIKE PROTEIN"/>
    <property type="match status" value="1"/>
</dbReference>